<accession>A0ABD2KAR7</accession>
<dbReference type="EMBL" id="JBICCN010000037">
    <property type="protein sequence ID" value="KAL3100020.1"/>
    <property type="molecule type" value="Genomic_DNA"/>
</dbReference>
<gene>
    <name evidence="2" type="ORF">niasHS_001946</name>
</gene>
<evidence type="ECO:0000313" key="3">
    <source>
        <dbReference type="Proteomes" id="UP001620645"/>
    </source>
</evidence>
<protein>
    <submittedName>
        <fullName evidence="2">Uncharacterized protein</fullName>
    </submittedName>
</protein>
<feature type="compositionally biased region" description="Basic and acidic residues" evidence="1">
    <location>
        <begin position="62"/>
        <end position="72"/>
    </location>
</feature>
<sequence>MFGKPTNLRRFHNKLDNNSADPVSKQLLQICVALLQASSKTAGLHLRAGPRTPTLPTTENDGGGHQDHERRRSVVVQGMPEPVGDKPSERVAADRTELSHVLDELGVECPLISYRMGPPYQAGSGHRPRLIKVILPASKFQRQLLAEWNKKRTQLKQNGKWNTVNIRPSLSPAELEERKAMQKECTEKRKAEPNADWIIYAGSIVKRSEVPNFRKNN</sequence>
<keyword evidence="3" id="KW-1185">Reference proteome</keyword>
<dbReference type="Proteomes" id="UP001620645">
    <property type="component" value="Unassembled WGS sequence"/>
</dbReference>
<comment type="caution">
    <text evidence="2">The sequence shown here is derived from an EMBL/GenBank/DDBJ whole genome shotgun (WGS) entry which is preliminary data.</text>
</comment>
<reference evidence="2 3" key="1">
    <citation type="submission" date="2024-10" db="EMBL/GenBank/DDBJ databases">
        <authorList>
            <person name="Kim D."/>
        </authorList>
    </citation>
    <scope>NUCLEOTIDE SEQUENCE [LARGE SCALE GENOMIC DNA]</scope>
    <source>
        <strain evidence="2">Taebaek</strain>
    </source>
</reference>
<name>A0ABD2KAR7_HETSC</name>
<proteinExistence type="predicted"/>
<feature type="region of interest" description="Disordered" evidence="1">
    <location>
        <begin position="46"/>
        <end position="91"/>
    </location>
</feature>
<evidence type="ECO:0000256" key="1">
    <source>
        <dbReference type="SAM" id="MobiDB-lite"/>
    </source>
</evidence>
<dbReference type="AlphaFoldDB" id="A0ABD2KAR7"/>
<organism evidence="2 3">
    <name type="scientific">Heterodera schachtii</name>
    <name type="common">Sugarbeet cyst nematode worm</name>
    <name type="synonym">Tylenchus schachtii</name>
    <dbReference type="NCBI Taxonomy" id="97005"/>
    <lineage>
        <taxon>Eukaryota</taxon>
        <taxon>Metazoa</taxon>
        <taxon>Ecdysozoa</taxon>
        <taxon>Nematoda</taxon>
        <taxon>Chromadorea</taxon>
        <taxon>Rhabditida</taxon>
        <taxon>Tylenchina</taxon>
        <taxon>Tylenchomorpha</taxon>
        <taxon>Tylenchoidea</taxon>
        <taxon>Heteroderidae</taxon>
        <taxon>Heteroderinae</taxon>
        <taxon>Heterodera</taxon>
    </lineage>
</organism>
<evidence type="ECO:0000313" key="2">
    <source>
        <dbReference type="EMBL" id="KAL3100020.1"/>
    </source>
</evidence>